<dbReference type="CDD" id="cd00555">
    <property type="entry name" value="Maf"/>
    <property type="match status" value="1"/>
</dbReference>
<comment type="caution">
    <text evidence="5">The sequence shown here is derived from an EMBL/GenBank/DDBJ whole genome shotgun (WGS) entry which is preliminary data.</text>
</comment>
<organism evidence="5 6">
    <name type="scientific">Reinekea marina</name>
    <dbReference type="NCBI Taxonomy" id="1310421"/>
    <lineage>
        <taxon>Bacteria</taxon>
        <taxon>Pseudomonadati</taxon>
        <taxon>Pseudomonadota</taxon>
        <taxon>Gammaproteobacteria</taxon>
        <taxon>Oceanospirillales</taxon>
        <taxon>Saccharospirillaceae</taxon>
        <taxon>Reinekea</taxon>
    </lineage>
</organism>
<proteinExistence type="inferred from homology"/>
<feature type="site" description="Important for substrate specificity" evidence="4">
    <location>
        <position position="71"/>
    </location>
</feature>
<comment type="caution">
    <text evidence="4">Lacks conserved residue(s) required for the propagation of feature annotation.</text>
</comment>
<comment type="similarity">
    <text evidence="4">Belongs to the Maf family. YhdE subfamily.</text>
</comment>
<feature type="site" description="Important for substrate specificity" evidence="4">
    <location>
        <position position="153"/>
    </location>
</feature>
<dbReference type="PIRSF" id="PIRSF006305">
    <property type="entry name" value="Maf"/>
    <property type="match status" value="1"/>
</dbReference>
<dbReference type="EMBL" id="JBHRYN010000060">
    <property type="protein sequence ID" value="MFC3702905.1"/>
    <property type="molecule type" value="Genomic_DNA"/>
</dbReference>
<reference evidence="6" key="1">
    <citation type="journal article" date="2019" name="Int. J. Syst. Evol. Microbiol.">
        <title>The Global Catalogue of Microorganisms (GCM) 10K type strain sequencing project: providing services to taxonomists for standard genome sequencing and annotation.</title>
        <authorList>
            <consortium name="The Broad Institute Genomics Platform"/>
            <consortium name="The Broad Institute Genome Sequencing Center for Infectious Disease"/>
            <person name="Wu L."/>
            <person name="Ma J."/>
        </authorList>
    </citation>
    <scope>NUCLEOTIDE SEQUENCE [LARGE SCALE GENOMIC DNA]</scope>
    <source>
        <strain evidence="6">CECT 8288</strain>
    </source>
</reference>
<dbReference type="NCBIfam" id="TIGR00172">
    <property type="entry name" value="maf"/>
    <property type="match status" value="1"/>
</dbReference>
<evidence type="ECO:0000256" key="4">
    <source>
        <dbReference type="HAMAP-Rule" id="MF_00528"/>
    </source>
</evidence>
<evidence type="ECO:0000256" key="3">
    <source>
        <dbReference type="ARBA" id="ARBA00023080"/>
    </source>
</evidence>
<dbReference type="HAMAP" id="MF_00528">
    <property type="entry name" value="Maf"/>
    <property type="match status" value="1"/>
</dbReference>
<dbReference type="Pfam" id="PF02545">
    <property type="entry name" value="Maf"/>
    <property type="match status" value="1"/>
</dbReference>
<keyword evidence="6" id="KW-1185">Reference proteome</keyword>
<comment type="function">
    <text evidence="4">Nucleoside triphosphate pyrophosphatase that hydrolyzes dTTP and UTP. May have a dual role in cell division arrest and in preventing the incorporation of modified nucleotides into cellular nucleic acids.</text>
</comment>
<gene>
    <name evidence="5" type="ORF">ACFOND_14815</name>
</gene>
<evidence type="ECO:0000313" key="6">
    <source>
        <dbReference type="Proteomes" id="UP001595710"/>
    </source>
</evidence>
<sequence length="199" mass="21559">MSLVLASQSPRRKELLATLGVNFNVASADIDETVLKGEAPSDYVLRLAQEKAMVIFNRLGASKNTVLGSDTSVIFQDHILGKPQDQDEFMGMMARLSGQTHQVMTSVAVISDKKISKQVVVTDVVFHSLSTSLLEKYWKTGEPCDKAGGYGIQGLGSLFVREIRGSYSAVVGLPLAETASMLLAHNISLWNESLNANDL</sequence>
<keyword evidence="4" id="KW-0963">Cytoplasm</keyword>
<evidence type="ECO:0000256" key="2">
    <source>
        <dbReference type="ARBA" id="ARBA00022801"/>
    </source>
</evidence>
<feature type="site" description="Important for substrate specificity" evidence="4">
    <location>
        <position position="11"/>
    </location>
</feature>
<comment type="cofactor">
    <cofactor evidence="1 4">
        <name>a divalent metal cation</name>
        <dbReference type="ChEBI" id="CHEBI:60240"/>
    </cofactor>
</comment>
<dbReference type="GO" id="GO:0016787">
    <property type="term" value="F:hydrolase activity"/>
    <property type="evidence" value="ECO:0007669"/>
    <property type="project" value="UniProtKB-KW"/>
</dbReference>
<dbReference type="Gene3D" id="3.90.950.10">
    <property type="match status" value="1"/>
</dbReference>
<comment type="catalytic activity">
    <reaction evidence="4">
        <text>dTTP + H2O = dTMP + diphosphate + H(+)</text>
        <dbReference type="Rhea" id="RHEA:28534"/>
        <dbReference type="ChEBI" id="CHEBI:15377"/>
        <dbReference type="ChEBI" id="CHEBI:15378"/>
        <dbReference type="ChEBI" id="CHEBI:33019"/>
        <dbReference type="ChEBI" id="CHEBI:37568"/>
        <dbReference type="ChEBI" id="CHEBI:63528"/>
        <dbReference type="EC" id="3.6.1.9"/>
    </reaction>
</comment>
<dbReference type="InterPro" id="IPR003697">
    <property type="entry name" value="Maf-like"/>
</dbReference>
<dbReference type="SUPFAM" id="SSF52972">
    <property type="entry name" value="ITPase-like"/>
    <property type="match status" value="1"/>
</dbReference>
<dbReference type="PANTHER" id="PTHR43213">
    <property type="entry name" value="BIFUNCTIONAL DTTP/UTP PYROPHOSPHATASE/METHYLTRANSFERASE PROTEIN-RELATED"/>
    <property type="match status" value="1"/>
</dbReference>
<keyword evidence="3 4" id="KW-0546">Nucleotide metabolism</keyword>
<evidence type="ECO:0000313" key="5">
    <source>
        <dbReference type="EMBL" id="MFC3702905.1"/>
    </source>
</evidence>
<keyword evidence="2 4" id="KW-0378">Hydrolase</keyword>
<comment type="catalytic activity">
    <reaction evidence="4">
        <text>UTP + H2O = UMP + diphosphate + H(+)</text>
        <dbReference type="Rhea" id="RHEA:29395"/>
        <dbReference type="ChEBI" id="CHEBI:15377"/>
        <dbReference type="ChEBI" id="CHEBI:15378"/>
        <dbReference type="ChEBI" id="CHEBI:33019"/>
        <dbReference type="ChEBI" id="CHEBI:46398"/>
        <dbReference type="ChEBI" id="CHEBI:57865"/>
        <dbReference type="EC" id="3.6.1.9"/>
    </reaction>
</comment>
<dbReference type="Proteomes" id="UP001595710">
    <property type="component" value="Unassembled WGS sequence"/>
</dbReference>
<name>A0ABV7WWR5_9GAMM</name>
<feature type="active site" description="Proton acceptor" evidence="4">
    <location>
        <position position="70"/>
    </location>
</feature>
<comment type="subcellular location">
    <subcellularLocation>
        <location evidence="4">Cytoplasm</location>
    </subcellularLocation>
</comment>
<protein>
    <recommendedName>
        <fullName evidence="4">dTTP/UTP pyrophosphatase</fullName>
        <shortName evidence="4">dTTPase/UTPase</shortName>
        <ecNumber evidence="4">3.6.1.9</ecNumber>
    </recommendedName>
    <alternativeName>
        <fullName evidence="4">Nucleoside triphosphate pyrophosphatase</fullName>
    </alternativeName>
    <alternativeName>
        <fullName evidence="4">Nucleotide pyrophosphatase</fullName>
        <shortName evidence="4">Nucleotide PPase</shortName>
    </alternativeName>
</protein>
<evidence type="ECO:0000256" key="1">
    <source>
        <dbReference type="ARBA" id="ARBA00001968"/>
    </source>
</evidence>
<dbReference type="EC" id="3.6.1.9" evidence="4"/>
<accession>A0ABV7WWR5</accession>
<dbReference type="InterPro" id="IPR029001">
    <property type="entry name" value="ITPase-like_fam"/>
</dbReference>
<dbReference type="RefSeq" id="WP_290282470.1">
    <property type="nucleotide sequence ID" value="NZ_JAUFQI010000001.1"/>
</dbReference>
<dbReference type="PANTHER" id="PTHR43213:SF5">
    <property type="entry name" value="BIFUNCTIONAL DTTP_UTP PYROPHOSPHATASE_METHYLTRANSFERASE PROTEIN-RELATED"/>
    <property type="match status" value="1"/>
</dbReference>